<dbReference type="Pfam" id="PF17820">
    <property type="entry name" value="PDZ_6"/>
    <property type="match status" value="2"/>
</dbReference>
<evidence type="ECO:0000256" key="8">
    <source>
        <dbReference type="ARBA" id="ARBA00022989"/>
    </source>
</evidence>
<evidence type="ECO:0000313" key="14">
    <source>
        <dbReference type="Proteomes" id="UP000030341"/>
    </source>
</evidence>
<feature type="domain" description="PDZ" evidence="12">
    <location>
        <begin position="206"/>
        <end position="277"/>
    </location>
</feature>
<evidence type="ECO:0000256" key="5">
    <source>
        <dbReference type="ARBA" id="ARBA00022692"/>
    </source>
</evidence>
<comment type="subcellular location">
    <subcellularLocation>
        <location evidence="2">Membrane</location>
        <topology evidence="2">Multi-pass membrane protein</topology>
    </subcellularLocation>
</comment>
<dbReference type="RefSeq" id="WP_038642243.1">
    <property type="nucleotide sequence ID" value="NZ_CP009888.1"/>
</dbReference>
<evidence type="ECO:0000256" key="3">
    <source>
        <dbReference type="ARBA" id="ARBA00007931"/>
    </source>
</evidence>
<dbReference type="InterPro" id="IPR008915">
    <property type="entry name" value="Peptidase_M50"/>
</dbReference>
<dbReference type="SMART" id="SM00228">
    <property type="entry name" value="PDZ"/>
    <property type="match status" value="2"/>
</dbReference>
<keyword evidence="14" id="KW-1185">Reference proteome</keyword>
<keyword evidence="9 11" id="KW-0482">Metalloprotease</keyword>
<dbReference type="SUPFAM" id="SSF50156">
    <property type="entry name" value="PDZ domain-like"/>
    <property type="match status" value="2"/>
</dbReference>
<evidence type="ECO:0000256" key="10">
    <source>
        <dbReference type="ARBA" id="ARBA00023136"/>
    </source>
</evidence>
<dbReference type="InterPro" id="IPR036034">
    <property type="entry name" value="PDZ_sf"/>
</dbReference>
<evidence type="ECO:0000256" key="9">
    <source>
        <dbReference type="ARBA" id="ARBA00023049"/>
    </source>
</evidence>
<dbReference type="KEGG" id="pseo:OM33_12790"/>
<keyword evidence="5 11" id="KW-0812">Transmembrane</keyword>
<evidence type="ECO:0000256" key="2">
    <source>
        <dbReference type="ARBA" id="ARBA00004141"/>
    </source>
</evidence>
<evidence type="ECO:0000256" key="11">
    <source>
        <dbReference type="RuleBase" id="RU362031"/>
    </source>
</evidence>
<dbReference type="NCBIfam" id="NF008046">
    <property type="entry name" value="PRK10779.1"/>
    <property type="match status" value="1"/>
</dbReference>
<comment type="similarity">
    <text evidence="3 11">Belongs to the peptidase M50B family.</text>
</comment>
<sequence>MEFLWNLLSFVLVIGIIVVVHEYGHFWVARRCGVKVLRFSIGFGKPLFRWHDKLGTEYVVAAIPLGGYVKMLDERVEEVAPSEREHAFNNKSVYQRIAVVAAGPMANFIFAIVVSAIMYMVGVRSLLPVIGEVVPGSLAEQARLQAGQQITAINDKEVFGWRETLLMLMENIGEQQVRVSVKDDELGYQQTYLDLSKWQLKDDGNPIVDIGIKPFRPLETMRLGHVQAGSPAELAGLKVDDTIHLVNGEQIESWQAFVSRIQRSPNAPLLLTISRGEDKLNIQVTPGNKKNQQGLNQGYLGVIPFVENWPSWMISTQQYGVFDAIILGVDKTIQLINVSFATVVNLITGQVSVANLSGPVGVAIGAGASTSSGIMPLLEFLVFVSVSIGFFNLLPLPILDGGHLMYYIIELIRKKPVSEKTQELGFRIGALILILLTCLALFNDFTRL</sequence>
<dbReference type="STRING" id="1348114.OM33_12790"/>
<dbReference type="HOGENOM" id="CLU_025778_0_2_6"/>
<comment type="cofactor">
    <cofactor evidence="1 11">
        <name>Zn(2+)</name>
        <dbReference type="ChEBI" id="CHEBI:29105"/>
    </cofactor>
</comment>
<keyword evidence="6 11" id="KW-0378">Hydrolase</keyword>
<dbReference type="AlphaFoldDB" id="A0A0A7EGV3"/>
<feature type="domain" description="PDZ" evidence="12">
    <location>
        <begin position="106"/>
        <end position="185"/>
    </location>
</feature>
<proteinExistence type="inferred from homology"/>
<feature type="transmembrane region" description="Helical" evidence="11">
    <location>
        <begin position="97"/>
        <end position="121"/>
    </location>
</feature>
<dbReference type="GO" id="GO:0006508">
    <property type="term" value="P:proteolysis"/>
    <property type="evidence" value="ECO:0007669"/>
    <property type="project" value="UniProtKB-KW"/>
</dbReference>
<organism evidence="13 14">
    <name type="scientific">Pseudoalteromonas piratica</name>
    <dbReference type="NCBI Taxonomy" id="1348114"/>
    <lineage>
        <taxon>Bacteria</taxon>
        <taxon>Pseudomonadati</taxon>
        <taxon>Pseudomonadota</taxon>
        <taxon>Gammaproteobacteria</taxon>
        <taxon>Alteromonadales</taxon>
        <taxon>Pseudoalteromonadaceae</taxon>
        <taxon>Pseudoalteromonas</taxon>
    </lineage>
</organism>
<dbReference type="InterPro" id="IPR001478">
    <property type="entry name" value="PDZ"/>
</dbReference>
<evidence type="ECO:0000256" key="6">
    <source>
        <dbReference type="ARBA" id="ARBA00022801"/>
    </source>
</evidence>
<name>A0A0A7EGV3_9GAMM</name>
<dbReference type="eggNOG" id="COG0750">
    <property type="taxonomic scope" value="Bacteria"/>
</dbReference>
<keyword evidence="8 11" id="KW-1133">Transmembrane helix</keyword>
<dbReference type="GO" id="GO:0046872">
    <property type="term" value="F:metal ion binding"/>
    <property type="evidence" value="ECO:0007669"/>
    <property type="project" value="UniProtKB-KW"/>
</dbReference>
<dbReference type="EC" id="3.4.24.-" evidence="11"/>
<keyword evidence="7 11" id="KW-0862">Zinc</keyword>
<reference evidence="13 14" key="1">
    <citation type="submission" date="2014-11" db="EMBL/GenBank/DDBJ databases">
        <title>Complete Genome Sequence of Pseudoalteromonas sp. Strain OCN003 Isolated from Kaneohe Bay, Oahu, Hawaii.</title>
        <authorList>
            <person name="Beurmann S."/>
            <person name="Videau P."/>
            <person name="Ushijima B."/>
            <person name="Smith A.M."/>
            <person name="Aeby G.S."/>
            <person name="Callahan S.M."/>
            <person name="Belcaid M."/>
        </authorList>
    </citation>
    <scope>NUCLEOTIDE SEQUENCE [LARGE SCALE GENOMIC DNA]</scope>
    <source>
        <strain evidence="13 14">OCN003</strain>
    </source>
</reference>
<dbReference type="CDD" id="cd06163">
    <property type="entry name" value="S2P-M50_PDZ_RseP-like"/>
    <property type="match status" value="2"/>
</dbReference>
<keyword evidence="10 11" id="KW-0472">Membrane</keyword>
<evidence type="ECO:0000313" key="13">
    <source>
        <dbReference type="EMBL" id="AIY65905.1"/>
    </source>
</evidence>
<dbReference type="NCBIfam" id="TIGR00054">
    <property type="entry name" value="RIP metalloprotease RseP"/>
    <property type="match status" value="1"/>
</dbReference>
<feature type="transmembrane region" description="Helical" evidence="11">
    <location>
        <begin position="380"/>
        <end position="403"/>
    </location>
</feature>
<dbReference type="Pfam" id="PF02163">
    <property type="entry name" value="Peptidase_M50"/>
    <property type="match status" value="1"/>
</dbReference>
<evidence type="ECO:0000259" key="12">
    <source>
        <dbReference type="SMART" id="SM00228"/>
    </source>
</evidence>
<dbReference type="GO" id="GO:0016020">
    <property type="term" value="C:membrane"/>
    <property type="evidence" value="ECO:0007669"/>
    <property type="project" value="UniProtKB-SubCell"/>
</dbReference>
<gene>
    <name evidence="13" type="ORF">OM33_12790</name>
</gene>
<feature type="transmembrane region" description="Helical" evidence="11">
    <location>
        <begin position="424"/>
        <end position="442"/>
    </location>
</feature>
<dbReference type="EMBL" id="CP009888">
    <property type="protein sequence ID" value="AIY65905.1"/>
    <property type="molecule type" value="Genomic_DNA"/>
</dbReference>
<keyword evidence="11" id="KW-0479">Metal-binding</keyword>
<dbReference type="InterPro" id="IPR041489">
    <property type="entry name" value="PDZ_6"/>
</dbReference>
<protein>
    <recommendedName>
        <fullName evidence="11">Zinc metalloprotease</fullName>
        <ecNumber evidence="11">3.4.24.-</ecNumber>
    </recommendedName>
</protein>
<evidence type="ECO:0000256" key="7">
    <source>
        <dbReference type="ARBA" id="ARBA00022833"/>
    </source>
</evidence>
<dbReference type="Gene3D" id="2.30.42.10">
    <property type="match status" value="2"/>
</dbReference>
<feature type="transmembrane region" description="Helical" evidence="11">
    <location>
        <begin position="6"/>
        <end position="28"/>
    </location>
</feature>
<evidence type="ECO:0000256" key="4">
    <source>
        <dbReference type="ARBA" id="ARBA00022670"/>
    </source>
</evidence>
<dbReference type="PANTHER" id="PTHR42837">
    <property type="entry name" value="REGULATOR OF SIGMA-E PROTEASE RSEP"/>
    <property type="match status" value="1"/>
</dbReference>
<accession>A0A0A7EGV3</accession>
<keyword evidence="4" id="KW-0645">Protease</keyword>
<dbReference type="GO" id="GO:0004222">
    <property type="term" value="F:metalloendopeptidase activity"/>
    <property type="evidence" value="ECO:0007669"/>
    <property type="project" value="InterPro"/>
</dbReference>
<dbReference type="PANTHER" id="PTHR42837:SF2">
    <property type="entry name" value="MEMBRANE METALLOPROTEASE ARASP2, CHLOROPLASTIC-RELATED"/>
    <property type="match status" value="1"/>
</dbReference>
<dbReference type="Proteomes" id="UP000030341">
    <property type="component" value="Chromosome 1"/>
</dbReference>
<dbReference type="InterPro" id="IPR004387">
    <property type="entry name" value="Pept_M50_Zn"/>
</dbReference>
<evidence type="ECO:0000256" key="1">
    <source>
        <dbReference type="ARBA" id="ARBA00001947"/>
    </source>
</evidence>